<dbReference type="RefSeq" id="XP_017869051.1">
    <property type="nucleotide sequence ID" value="XM_018013562.1"/>
</dbReference>
<name>A0ABM1PPB5_DROAR</name>
<reference evidence="1" key="1">
    <citation type="journal article" date="1997" name="Nucleic Acids Res.">
        <title>tRNAscan-SE: a program for improved detection of transfer RNA genes in genomic sequence.</title>
        <authorList>
            <person name="Lowe T.M."/>
            <person name="Eddy S.R."/>
        </authorList>
    </citation>
    <scope>NUCLEOTIDE SEQUENCE [LARGE SCALE GENOMIC DNA]</scope>
</reference>
<accession>A0ABM1PPB5</accession>
<dbReference type="Proteomes" id="UP000694904">
    <property type="component" value="Chromosome 2"/>
</dbReference>
<keyword evidence="1" id="KW-1185">Reference proteome</keyword>
<organism evidence="1 2">
    <name type="scientific">Drosophila arizonae</name>
    <name type="common">Fruit fly</name>
    <dbReference type="NCBI Taxonomy" id="7263"/>
    <lineage>
        <taxon>Eukaryota</taxon>
        <taxon>Metazoa</taxon>
        <taxon>Ecdysozoa</taxon>
        <taxon>Arthropoda</taxon>
        <taxon>Hexapoda</taxon>
        <taxon>Insecta</taxon>
        <taxon>Pterygota</taxon>
        <taxon>Neoptera</taxon>
        <taxon>Endopterygota</taxon>
        <taxon>Diptera</taxon>
        <taxon>Brachycera</taxon>
        <taxon>Muscomorpha</taxon>
        <taxon>Ephydroidea</taxon>
        <taxon>Drosophilidae</taxon>
        <taxon>Drosophila</taxon>
    </lineage>
</organism>
<protein>
    <submittedName>
        <fullName evidence="2">Uncharacterized protein LOC108617758</fullName>
    </submittedName>
</protein>
<dbReference type="GeneID" id="108617758"/>
<evidence type="ECO:0000313" key="2">
    <source>
        <dbReference type="RefSeq" id="XP_017869051.1"/>
    </source>
</evidence>
<reference evidence="1" key="2">
    <citation type="journal article" date="2016" name="G3 (Bethesda)">
        <title>Genome Evolution in Three Species of Cactophilic Drosophila.</title>
        <authorList>
            <person name="Sanchez-Flores A."/>
            <person name="Penazola F."/>
            <person name="Carpinteyro-Ponce J."/>
            <person name="Nazario-Yepiz N."/>
            <person name="Abreu-Goodger C."/>
            <person name="Machado C.A."/>
            <person name="Markow T.A."/>
        </authorList>
    </citation>
    <scope>NUCLEOTIDE SEQUENCE [LARGE SCALE GENOMIC DNA]</scope>
</reference>
<sequence length="130" mass="14250">MPLATLLSLSDTQALELCGTAATERLAWRTIGNPCGSWRGNRPENDDGIMRPLPRSLLSTFPLPDECLLGTISVAYWLRLALALASVSALACQVRRTLKAWQRVDRGPGKGDRWVHWVIGGLTCNPPLDL</sequence>
<gene>
    <name evidence="2" type="primary">LOC108617758</name>
</gene>
<reference evidence="2" key="3">
    <citation type="submission" date="2025-08" db="UniProtKB">
        <authorList>
            <consortium name="RefSeq"/>
        </authorList>
    </citation>
    <scope>IDENTIFICATION</scope>
    <source>
        <tissue evidence="2">Whole organism</tissue>
    </source>
</reference>
<evidence type="ECO:0000313" key="1">
    <source>
        <dbReference type="Proteomes" id="UP000694904"/>
    </source>
</evidence>
<proteinExistence type="predicted"/>